<dbReference type="GO" id="GO:0000500">
    <property type="term" value="C:RNA polymerase I upstream activating factor complex"/>
    <property type="evidence" value="ECO:0007669"/>
    <property type="project" value="InterPro"/>
</dbReference>
<dbReference type="PANTHER" id="PTHR28079:SF1">
    <property type="entry name" value="RNA POLYMERASE I-SPECIFIC TRANSCRIPTION INITIATION FACTOR RRN5"/>
    <property type="match status" value="1"/>
</dbReference>
<name>A0A507R1E2_MONPU</name>
<dbReference type="OrthoDB" id="2240312at2759"/>
<reference evidence="2 3" key="1">
    <citation type="submission" date="2019-06" db="EMBL/GenBank/DDBJ databases">
        <title>Wine fermentation using esterase from Monascus purpureus.</title>
        <authorList>
            <person name="Geng C."/>
            <person name="Zhang Y."/>
        </authorList>
    </citation>
    <scope>NUCLEOTIDE SEQUENCE [LARGE SCALE GENOMIC DNA]</scope>
    <source>
        <strain evidence="2">HQ1</strain>
    </source>
</reference>
<dbReference type="EMBL" id="VIFY01000010">
    <property type="protein sequence ID" value="TQB76357.1"/>
    <property type="molecule type" value="Genomic_DNA"/>
</dbReference>
<evidence type="ECO:0008006" key="4">
    <source>
        <dbReference type="Google" id="ProtNLM"/>
    </source>
</evidence>
<dbReference type="STRING" id="5098.A0A507R1E2"/>
<feature type="compositionally biased region" description="Polar residues" evidence="1">
    <location>
        <begin position="441"/>
        <end position="450"/>
    </location>
</feature>
<dbReference type="Proteomes" id="UP000319663">
    <property type="component" value="Unassembled WGS sequence"/>
</dbReference>
<accession>A0A507R1E2</accession>
<sequence>MSSSSLYEPDEDEEASYSDFQYEYSKSRTPVSRPSSQIQHSRLSSLPPSERGYGDARIPREGRFEVIEYLNGKLSSNSIEAYTKTLDEIISDGTPSAASLGEASYRSTQNGVVTWTAREKEILFSVLDRKGKNGIREITDAIGSKSELEVLDYLKLLHRGMERQHLLNRHSGAIVLGDMPAAAEISKECCEALNEYAALLRLQEQVSIDVSGRKKHKDFWLINAQKAREIEEQVQKHDDPGELHYSSTFLSASLFKLPAWIHLSERFFMNAGGSRFEDNWVNIAFEDESPSITADAFADFYALTISITRRLIQSSLFMAMSRIHNMRESGHSRAQVIKRCDVKTALDVLNMKHDHTDFWPGLPRRYSLDIIDVRHRKGFKSRRLSISEAEDMLSSKTKHRRQRSLSRLPSESGSEDDADYNDNDNDNDHNEEYIGDDGDSQSEYAASSIATDDPASDSEKQSDFEVEHADSVDQRTSFVEEQRLWDLMERPGPPSFQPVVKEEDDNDDSKTLRKPISERKTKQDLLDWRDIMLYRSEWETYGHEILKVNEEIAENRRKRRRLDSQSNASVSAGVGASSDSRGNESDAGAETEANESRPLSAPGGHSERANGEDANSFDNENDDDGMNLDESEPGPQPEPELLDHDSQNLKSEDAVQYCRTDDEMKKEEEYSGSGEEYL</sequence>
<dbReference type="AlphaFoldDB" id="A0A507R1E2"/>
<feature type="region of interest" description="Disordered" evidence="1">
    <location>
        <begin position="555"/>
        <end position="678"/>
    </location>
</feature>
<feature type="compositionally biased region" description="Basic and acidic residues" evidence="1">
    <location>
        <begin position="641"/>
        <end position="669"/>
    </location>
</feature>
<proteinExistence type="predicted"/>
<protein>
    <recommendedName>
        <fullName evidence="4">Myb-like domain-containing protein</fullName>
    </recommendedName>
</protein>
<organism evidence="2 3">
    <name type="scientific">Monascus purpureus</name>
    <name type="common">Red mold</name>
    <name type="synonym">Monascus anka</name>
    <dbReference type="NCBI Taxonomy" id="5098"/>
    <lineage>
        <taxon>Eukaryota</taxon>
        <taxon>Fungi</taxon>
        <taxon>Dikarya</taxon>
        <taxon>Ascomycota</taxon>
        <taxon>Pezizomycotina</taxon>
        <taxon>Eurotiomycetes</taxon>
        <taxon>Eurotiomycetidae</taxon>
        <taxon>Eurotiales</taxon>
        <taxon>Aspergillaceae</taxon>
        <taxon>Monascus</taxon>
    </lineage>
</organism>
<dbReference type="PANTHER" id="PTHR28079">
    <property type="entry name" value="RNA POLYMERASE I-SPECIFIC TRANSCRIPTION INITIATION FACTOR RRN5"/>
    <property type="match status" value="1"/>
</dbReference>
<feature type="compositionally biased region" description="Polar residues" evidence="1">
    <location>
        <begin position="27"/>
        <end position="47"/>
    </location>
</feature>
<feature type="compositionally biased region" description="Basic and acidic residues" evidence="1">
    <location>
        <begin position="508"/>
        <end position="521"/>
    </location>
</feature>
<dbReference type="GO" id="GO:0006361">
    <property type="term" value="P:transcription initiation at RNA polymerase I promoter"/>
    <property type="evidence" value="ECO:0007669"/>
    <property type="project" value="TreeGrafter"/>
</dbReference>
<feature type="compositionally biased region" description="Acidic residues" evidence="1">
    <location>
        <begin position="619"/>
        <end position="632"/>
    </location>
</feature>
<comment type="caution">
    <text evidence="2">The sequence shown here is derived from an EMBL/GenBank/DDBJ whole genome shotgun (WGS) entry which is preliminary data.</text>
</comment>
<keyword evidence="3" id="KW-1185">Reference proteome</keyword>
<evidence type="ECO:0000313" key="2">
    <source>
        <dbReference type="EMBL" id="TQB76357.1"/>
    </source>
</evidence>
<feature type="region of interest" description="Disordered" evidence="1">
    <location>
        <begin position="487"/>
        <end position="521"/>
    </location>
</feature>
<evidence type="ECO:0000313" key="3">
    <source>
        <dbReference type="Proteomes" id="UP000319663"/>
    </source>
</evidence>
<gene>
    <name evidence="2" type="ORF">MPDQ_000180</name>
</gene>
<dbReference type="GO" id="GO:0000182">
    <property type="term" value="F:rDNA binding"/>
    <property type="evidence" value="ECO:0007669"/>
    <property type="project" value="TreeGrafter"/>
</dbReference>
<dbReference type="GO" id="GO:0001181">
    <property type="term" value="F:RNA polymerase I general transcription initiation factor activity"/>
    <property type="evidence" value="ECO:0007669"/>
    <property type="project" value="TreeGrafter"/>
</dbReference>
<feature type="compositionally biased region" description="Acidic residues" evidence="1">
    <location>
        <begin position="413"/>
        <end position="425"/>
    </location>
</feature>
<dbReference type="GO" id="GO:0042790">
    <property type="term" value="P:nucleolar large rRNA transcription by RNA polymerase I"/>
    <property type="evidence" value="ECO:0007669"/>
    <property type="project" value="InterPro"/>
</dbReference>
<dbReference type="InterPro" id="IPR039601">
    <property type="entry name" value="Rrn5"/>
</dbReference>
<feature type="region of interest" description="Disordered" evidence="1">
    <location>
        <begin position="1"/>
        <end position="57"/>
    </location>
</feature>
<feature type="compositionally biased region" description="Low complexity" evidence="1">
    <location>
        <begin position="564"/>
        <end position="580"/>
    </location>
</feature>
<feature type="compositionally biased region" description="Basic and acidic residues" evidence="1">
    <location>
        <begin position="457"/>
        <end position="475"/>
    </location>
</feature>
<feature type="region of interest" description="Disordered" evidence="1">
    <location>
        <begin position="390"/>
        <end position="475"/>
    </location>
</feature>
<evidence type="ECO:0000256" key="1">
    <source>
        <dbReference type="SAM" id="MobiDB-lite"/>
    </source>
</evidence>